<dbReference type="KEGG" id="awo:Awo_c03780"/>
<reference evidence="3" key="1">
    <citation type="submission" date="2011-07" db="EMBL/GenBank/DDBJ databases">
        <title>Complete genome sequence of Acetobacterium woodii.</title>
        <authorList>
            <person name="Poehlein A."/>
            <person name="Schmidt S."/>
            <person name="Kaster A.-K."/>
            <person name="Goenrich M."/>
            <person name="Vollmers J."/>
            <person name="Thuermer A."/>
            <person name="Gottschalk G."/>
            <person name="Thauer R.K."/>
            <person name="Daniel R."/>
            <person name="Mueller V."/>
        </authorList>
    </citation>
    <scope>NUCLEOTIDE SEQUENCE [LARGE SCALE GENOMIC DNA]</scope>
    <source>
        <strain evidence="3">ATCC 29683 / DSM 1030 / JCM 2381 / KCTC 1655 / WB1</strain>
    </source>
</reference>
<sequence length="136" mass="15313">MKKNLLFSTILVLLVLALSGCTKTNSIVGKWESNEPGKIINYEFTSDHQVLLDRCDGEGNWEHLECHYELKNGRLLRSAYPDVDPCTDHDECSDENPNQVPVIYTIDGNTLILETISQLGKAQFTKVDTFTDPNPN</sequence>
<feature type="chain" id="PRO_5039661980" description="DUF5640 domain-containing protein" evidence="1">
    <location>
        <begin position="25"/>
        <end position="136"/>
    </location>
</feature>
<name>H6LH41_ACEWD</name>
<dbReference type="Proteomes" id="UP000007177">
    <property type="component" value="Chromosome"/>
</dbReference>
<keyword evidence="1" id="KW-0732">Signal</keyword>
<accession>H6LH41</accession>
<dbReference type="HOGENOM" id="CLU_1870873_0_0_9"/>
<gene>
    <name evidence="2" type="ordered locus">Awo_c03780</name>
</gene>
<organism evidence="2 3">
    <name type="scientific">Acetobacterium woodii (strain ATCC 29683 / DSM 1030 / JCM 2381 / KCTC 1655 / WB1)</name>
    <dbReference type="NCBI Taxonomy" id="931626"/>
    <lineage>
        <taxon>Bacteria</taxon>
        <taxon>Bacillati</taxon>
        <taxon>Bacillota</taxon>
        <taxon>Clostridia</taxon>
        <taxon>Eubacteriales</taxon>
        <taxon>Eubacteriaceae</taxon>
        <taxon>Acetobacterium</taxon>
    </lineage>
</organism>
<keyword evidence="3" id="KW-1185">Reference proteome</keyword>
<dbReference type="AlphaFoldDB" id="H6LH41"/>
<reference evidence="2 3" key="2">
    <citation type="journal article" date="2012" name="PLoS ONE">
        <title>An ancient pathway combining carbon dioxide fixation with the generation and utilization of a sodium ion gradient for ATP synthesis.</title>
        <authorList>
            <person name="Poehlein A."/>
            <person name="Schmidt S."/>
            <person name="Kaster A.K."/>
            <person name="Goenrich M."/>
            <person name="Vollmers J."/>
            <person name="Thurmer A."/>
            <person name="Bertsch J."/>
            <person name="Schuchmann K."/>
            <person name="Voigt B."/>
            <person name="Hecker M."/>
            <person name="Daniel R."/>
            <person name="Thauer R.K."/>
            <person name="Gottschalk G."/>
            <person name="Muller V."/>
        </authorList>
    </citation>
    <scope>NUCLEOTIDE SEQUENCE [LARGE SCALE GENOMIC DNA]</scope>
    <source>
        <strain evidence="3">ATCC 29683 / DSM 1030 / JCM 2381 / KCTC 1655 / WB1</strain>
    </source>
</reference>
<protein>
    <recommendedName>
        <fullName evidence="4">DUF5640 domain-containing protein</fullName>
    </recommendedName>
</protein>
<evidence type="ECO:0000256" key="1">
    <source>
        <dbReference type="SAM" id="SignalP"/>
    </source>
</evidence>
<evidence type="ECO:0000313" key="2">
    <source>
        <dbReference type="EMBL" id="AFA47179.1"/>
    </source>
</evidence>
<dbReference type="OrthoDB" id="9953058at2"/>
<dbReference type="EMBL" id="CP002987">
    <property type="protein sequence ID" value="AFA47179.1"/>
    <property type="molecule type" value="Genomic_DNA"/>
</dbReference>
<dbReference type="PROSITE" id="PS51257">
    <property type="entry name" value="PROKAR_LIPOPROTEIN"/>
    <property type="match status" value="1"/>
</dbReference>
<feature type="signal peptide" evidence="1">
    <location>
        <begin position="1"/>
        <end position="24"/>
    </location>
</feature>
<evidence type="ECO:0000313" key="3">
    <source>
        <dbReference type="Proteomes" id="UP000007177"/>
    </source>
</evidence>
<evidence type="ECO:0008006" key="4">
    <source>
        <dbReference type="Google" id="ProtNLM"/>
    </source>
</evidence>
<dbReference type="RefSeq" id="WP_014354782.1">
    <property type="nucleotide sequence ID" value="NC_016894.1"/>
</dbReference>
<proteinExistence type="predicted"/>